<organism evidence="7 8">
    <name type="scientific">Citrullus colocynthis</name>
    <name type="common">colocynth</name>
    <dbReference type="NCBI Taxonomy" id="252529"/>
    <lineage>
        <taxon>Eukaryota</taxon>
        <taxon>Viridiplantae</taxon>
        <taxon>Streptophyta</taxon>
        <taxon>Embryophyta</taxon>
        <taxon>Tracheophyta</taxon>
        <taxon>Spermatophyta</taxon>
        <taxon>Magnoliopsida</taxon>
        <taxon>eudicotyledons</taxon>
        <taxon>Gunneridae</taxon>
        <taxon>Pentapetalae</taxon>
        <taxon>rosids</taxon>
        <taxon>fabids</taxon>
        <taxon>Cucurbitales</taxon>
        <taxon>Cucurbitaceae</taxon>
        <taxon>Benincaseae</taxon>
        <taxon>Citrullus</taxon>
    </lineage>
</organism>
<dbReference type="Gene3D" id="3.40.1810.10">
    <property type="entry name" value="Transcription factor, MADS-box"/>
    <property type="match status" value="1"/>
</dbReference>
<keyword evidence="3" id="KW-0238">DNA-binding</keyword>
<keyword evidence="4" id="KW-0804">Transcription</keyword>
<gene>
    <name evidence="7" type="ORF">CITCOLO1_LOCUS8243</name>
</gene>
<evidence type="ECO:0000256" key="1">
    <source>
        <dbReference type="ARBA" id="ARBA00004123"/>
    </source>
</evidence>
<dbReference type="InterPro" id="IPR036879">
    <property type="entry name" value="TF_MADSbox_sf"/>
</dbReference>
<proteinExistence type="predicted"/>
<keyword evidence="8" id="KW-1185">Reference proteome</keyword>
<dbReference type="SUPFAM" id="SSF55455">
    <property type="entry name" value="SRF-like"/>
    <property type="match status" value="1"/>
</dbReference>
<dbReference type="SMART" id="SM00432">
    <property type="entry name" value="MADS"/>
    <property type="match status" value="1"/>
</dbReference>
<name>A0ABP0Y7C4_9ROSI</name>
<evidence type="ECO:0000256" key="2">
    <source>
        <dbReference type="ARBA" id="ARBA00023015"/>
    </source>
</evidence>
<dbReference type="Pfam" id="PF00319">
    <property type="entry name" value="SRF-TF"/>
    <property type="match status" value="1"/>
</dbReference>
<protein>
    <recommendedName>
        <fullName evidence="6">MADS-box domain-containing protein</fullName>
    </recommendedName>
</protein>
<dbReference type="CDD" id="cd00266">
    <property type="entry name" value="MADS_SRF_like"/>
    <property type="match status" value="1"/>
</dbReference>
<keyword evidence="2" id="KW-0805">Transcription regulation</keyword>
<evidence type="ECO:0000256" key="4">
    <source>
        <dbReference type="ARBA" id="ARBA00023163"/>
    </source>
</evidence>
<sequence>MKLINNEKSRKTTFYKRKASLLRKAYELSTLCDVRTCVFVYGPNQNDQSPLQLHTWPSCREDINEMIASYKANCLHKRARKAFGLLDFFSERKKKIETDMSKLRKDVAEARFPKWDERLDHLLEDQLRVLMVELDSKLETTKRRIEMVTENVEEGTSVESSQTLNGNMKQKQIMAFDDGEESYGMFGRSSMEQTQAIMPFHHQYHQLQTMAQSLQMDQELENLSPFLFGGNGSSPQIQLSYGNTNCFQNYPHNFYNDPTINGMVMDNTQSYSMCHYGLPLTTQSVLPLSYMQMQLTDDQLMMACASNSQMALPNNASTQVNDQFDYFNYEYFIKPNNF</sequence>
<evidence type="ECO:0000313" key="7">
    <source>
        <dbReference type="EMBL" id="CAK9316382.1"/>
    </source>
</evidence>
<evidence type="ECO:0000259" key="6">
    <source>
        <dbReference type="PROSITE" id="PS50066"/>
    </source>
</evidence>
<keyword evidence="5" id="KW-0539">Nucleus</keyword>
<accession>A0ABP0Y7C4</accession>
<dbReference type="Proteomes" id="UP001642487">
    <property type="component" value="Chromosome 2"/>
</dbReference>
<dbReference type="PANTHER" id="PTHR48019">
    <property type="entry name" value="SERUM RESPONSE FACTOR HOMOLOG"/>
    <property type="match status" value="1"/>
</dbReference>
<comment type="subcellular location">
    <subcellularLocation>
        <location evidence="1">Nucleus</location>
    </subcellularLocation>
</comment>
<dbReference type="InterPro" id="IPR050142">
    <property type="entry name" value="MADS-box/MEF2_TF"/>
</dbReference>
<feature type="domain" description="MADS-box" evidence="6">
    <location>
        <begin position="1"/>
        <end position="44"/>
    </location>
</feature>
<dbReference type="InterPro" id="IPR033897">
    <property type="entry name" value="SRF-like_MADS-box"/>
</dbReference>
<evidence type="ECO:0000313" key="8">
    <source>
        <dbReference type="Proteomes" id="UP001642487"/>
    </source>
</evidence>
<dbReference type="PROSITE" id="PS50066">
    <property type="entry name" value="MADS_BOX_2"/>
    <property type="match status" value="1"/>
</dbReference>
<reference evidence="7 8" key="1">
    <citation type="submission" date="2024-03" db="EMBL/GenBank/DDBJ databases">
        <authorList>
            <person name="Gkanogiannis A."/>
            <person name="Becerra Lopez-Lavalle L."/>
        </authorList>
    </citation>
    <scope>NUCLEOTIDE SEQUENCE [LARGE SCALE GENOMIC DNA]</scope>
</reference>
<evidence type="ECO:0000256" key="3">
    <source>
        <dbReference type="ARBA" id="ARBA00023125"/>
    </source>
</evidence>
<evidence type="ECO:0000256" key="5">
    <source>
        <dbReference type="ARBA" id="ARBA00023242"/>
    </source>
</evidence>
<dbReference type="InterPro" id="IPR002100">
    <property type="entry name" value="TF_MADSbox"/>
</dbReference>
<dbReference type="EMBL" id="OZ021736">
    <property type="protein sequence ID" value="CAK9316382.1"/>
    <property type="molecule type" value="Genomic_DNA"/>
</dbReference>